<evidence type="ECO:0000313" key="2">
    <source>
        <dbReference type="EMBL" id="SPD73328.1"/>
    </source>
</evidence>
<reference evidence="2" key="1">
    <citation type="submission" date="2018-01" db="EMBL/GenBank/DDBJ databases">
        <authorList>
            <person name="Regsiter A."/>
            <person name="William W."/>
        </authorList>
    </citation>
    <scope>NUCLEOTIDE SEQUENCE</scope>
    <source>
        <strain evidence="2">TRIP AH-1</strain>
    </source>
</reference>
<name>A0A445MV41_9BACT</name>
<dbReference type="AlphaFoldDB" id="A0A445MV41"/>
<keyword evidence="1" id="KW-0175">Coiled coil</keyword>
<dbReference type="EMBL" id="OJIN01000091">
    <property type="protein sequence ID" value="SPD73328.1"/>
    <property type="molecule type" value="Genomic_DNA"/>
</dbReference>
<proteinExistence type="predicted"/>
<evidence type="ECO:0008006" key="3">
    <source>
        <dbReference type="Google" id="ProtNLM"/>
    </source>
</evidence>
<organism evidence="2">
    <name type="scientific">uncultured Desulfobacterium sp</name>
    <dbReference type="NCBI Taxonomy" id="201089"/>
    <lineage>
        <taxon>Bacteria</taxon>
        <taxon>Pseudomonadati</taxon>
        <taxon>Thermodesulfobacteriota</taxon>
        <taxon>Desulfobacteria</taxon>
        <taxon>Desulfobacterales</taxon>
        <taxon>Desulfobacteriaceae</taxon>
        <taxon>Desulfobacterium</taxon>
        <taxon>environmental samples</taxon>
    </lineage>
</organism>
<evidence type="ECO:0000256" key="1">
    <source>
        <dbReference type="SAM" id="Coils"/>
    </source>
</evidence>
<gene>
    <name evidence="2" type="ORF">PITCH_A1800014</name>
</gene>
<accession>A0A445MV41</accession>
<feature type="coiled-coil region" evidence="1">
    <location>
        <begin position="88"/>
        <end position="119"/>
    </location>
</feature>
<protein>
    <recommendedName>
        <fullName evidence="3">PilZ domain-containing protein</fullName>
    </recommendedName>
</protein>
<sequence>MNHEIIKLTKNMAVFSADTPISIGTESDLEIALPKDVTLDSFTIKGMITECRHVRNNETSSYLFKMNITELTEKNRLILDAYVDFLEREKILDKIRKDNQELQNALSKLGDKLMQLIAVSELLIREAQGKVVMH</sequence>